<reference evidence="3" key="1">
    <citation type="journal article" date="2019" name="Int. J. Syst. Evol. Microbiol.">
        <title>The Global Catalogue of Microorganisms (GCM) 10K type strain sequencing project: providing services to taxonomists for standard genome sequencing and annotation.</title>
        <authorList>
            <consortium name="The Broad Institute Genomics Platform"/>
            <consortium name="The Broad Institute Genome Sequencing Center for Infectious Disease"/>
            <person name="Wu L."/>
            <person name="Ma J."/>
        </authorList>
    </citation>
    <scope>NUCLEOTIDE SEQUENCE [LARGE SCALE GENOMIC DNA]</scope>
    <source>
        <strain evidence="3">CCUG 66188</strain>
    </source>
</reference>
<comment type="caution">
    <text evidence="2">The sequence shown here is derived from an EMBL/GenBank/DDBJ whole genome shotgun (WGS) entry which is preliminary data.</text>
</comment>
<feature type="chain" id="PRO_5045614616" description="Sel1 repeat family protein" evidence="1">
    <location>
        <begin position="24"/>
        <end position="536"/>
    </location>
</feature>
<accession>A0ABW2B3G0</accession>
<evidence type="ECO:0000313" key="3">
    <source>
        <dbReference type="Proteomes" id="UP001596353"/>
    </source>
</evidence>
<protein>
    <recommendedName>
        <fullName evidence="4">Sel1 repeat family protein</fullName>
    </recommendedName>
</protein>
<proteinExistence type="predicted"/>
<dbReference type="EMBL" id="JBHSWG010000001">
    <property type="protein sequence ID" value="MFC6760104.1"/>
    <property type="molecule type" value="Genomic_DNA"/>
</dbReference>
<dbReference type="Proteomes" id="UP001596353">
    <property type="component" value="Unassembled WGS sequence"/>
</dbReference>
<feature type="signal peptide" evidence="1">
    <location>
        <begin position="1"/>
        <end position="23"/>
    </location>
</feature>
<keyword evidence="1" id="KW-0732">Signal</keyword>
<sequence>MPSIFRRSRAAVLAAALATPLAAQEVDPQPGFLDYFGPNRIGTFLANTAIAALRTQMELEYQHLSTDIMRGTVSISGVVARPQLPYDQARQCVVTVDRAVLQSDLSKPFSVASEAVLNLVGASISSACVPRDVAMALRGAGINALELDQAKLSVAYLYATGETSADLSLVANGIAALDATASGIILPRMDNFGAGDPALRVTRALVSLKDQGGWAKISTLLPPNFRDPATISAIGTEELTQAMSDNGQRNVTAVERNFIADLMARVEDFVATGGEITIEANVPPTGITVEPEVYRDEPQALVTTLALEARSAPLARSRILSTTELAALRDPDSATPARRLELGAALLEGRGVPQAPALVPDLLEPLVADPATAPQAAALIARALQDTDAALAYRYALAAAAGDASGAIATLDRLEARMTTQQVLAAQADNIAALTTAAGDQVLQDADDPRQLRAQALRHLTGSGAARSYARAYYFALLAEAAGDVGATSLRQEIEARFGARGPAVRQVWAALSRDLQAQALDAWLTRGLAEKFKTD</sequence>
<evidence type="ECO:0000313" key="2">
    <source>
        <dbReference type="EMBL" id="MFC6760104.1"/>
    </source>
</evidence>
<gene>
    <name evidence="2" type="ORF">ACFQFQ_12345</name>
</gene>
<evidence type="ECO:0000256" key="1">
    <source>
        <dbReference type="SAM" id="SignalP"/>
    </source>
</evidence>
<keyword evidence="3" id="KW-1185">Reference proteome</keyword>
<organism evidence="2 3">
    <name type="scientific">Sulfitobacter porphyrae</name>
    <dbReference type="NCBI Taxonomy" id="1246864"/>
    <lineage>
        <taxon>Bacteria</taxon>
        <taxon>Pseudomonadati</taxon>
        <taxon>Pseudomonadota</taxon>
        <taxon>Alphaproteobacteria</taxon>
        <taxon>Rhodobacterales</taxon>
        <taxon>Roseobacteraceae</taxon>
        <taxon>Sulfitobacter</taxon>
    </lineage>
</organism>
<evidence type="ECO:0008006" key="4">
    <source>
        <dbReference type="Google" id="ProtNLM"/>
    </source>
</evidence>
<name>A0ABW2B3G0_9RHOB</name>